<keyword evidence="3" id="KW-1185">Reference proteome</keyword>
<evidence type="ECO:0000313" key="2">
    <source>
        <dbReference type="EMBL" id="KXK65656.1"/>
    </source>
</evidence>
<reference evidence="2 3" key="1">
    <citation type="submission" date="2016-02" db="EMBL/GenBank/DDBJ databases">
        <authorList>
            <person name="Wen L."/>
            <person name="He K."/>
            <person name="Yang H."/>
        </authorList>
    </citation>
    <scope>NUCLEOTIDE SEQUENCE [LARGE SCALE GENOMIC DNA]</scope>
    <source>
        <strain evidence="2 3">DSM 22607</strain>
    </source>
</reference>
<feature type="region of interest" description="Disordered" evidence="1">
    <location>
        <begin position="1"/>
        <end position="28"/>
    </location>
</feature>
<protein>
    <submittedName>
        <fullName evidence="2">Uncharacterized protein</fullName>
    </submittedName>
</protein>
<proteinExistence type="predicted"/>
<accession>A0A136Q530</accession>
<name>A0A136Q530_9FIRM</name>
<dbReference type="EMBL" id="LSZW01000059">
    <property type="protein sequence ID" value="KXK65656.1"/>
    <property type="molecule type" value="Genomic_DNA"/>
</dbReference>
<organism evidence="2 3">
    <name type="scientific">Christensenella minuta</name>
    <dbReference type="NCBI Taxonomy" id="626937"/>
    <lineage>
        <taxon>Bacteria</taxon>
        <taxon>Bacillati</taxon>
        <taxon>Bacillota</taxon>
        <taxon>Clostridia</taxon>
        <taxon>Christensenellales</taxon>
        <taxon>Christensenellaceae</taxon>
        <taxon>Christensenella</taxon>
    </lineage>
</organism>
<gene>
    <name evidence="2" type="ORF">HMPREF3293_01490</name>
</gene>
<feature type="region of interest" description="Disordered" evidence="1">
    <location>
        <begin position="188"/>
        <end position="211"/>
    </location>
</feature>
<evidence type="ECO:0000256" key="1">
    <source>
        <dbReference type="SAM" id="MobiDB-lite"/>
    </source>
</evidence>
<comment type="caution">
    <text evidence="2">The sequence shown here is derived from an EMBL/GenBank/DDBJ whole genome shotgun (WGS) entry which is preliminary data.</text>
</comment>
<dbReference type="AlphaFoldDB" id="A0A136Q530"/>
<feature type="compositionally biased region" description="Polar residues" evidence="1">
    <location>
        <begin position="188"/>
        <end position="199"/>
    </location>
</feature>
<evidence type="ECO:0000313" key="3">
    <source>
        <dbReference type="Proteomes" id="UP000070366"/>
    </source>
</evidence>
<sequence>MHDGLDINGRTGHCRCPAGKKQRESRRMRMRTVNVPQKRGPGRVVIDKFKGADFSTYSGNVDLRRSPDVLNMISDRNGQAVKRFGYEKVAEYGNRINGIFELITPEKRYRFIHAGTKFILCGETQKEDVVLSEGMNDERSAVFQMSVPVKKNGKTEMASKLWILDGKNYYWCDGKTLEKTENGADTYIPTTAISRNPGTKDQGGEGYEPTNRMNKWRKNSFLVTEAKAAEKVFVLDFSPLDTDSAVKVEVLNANGSWVEKKEGTDFTVDRPTGTITFKTAPGKSPEEGADNVRITAAKTVAGYADSIGTCTVQTLFGLSSYDQAFLTGNPQYINYHYYSQPSDPTYFPDSNYSVIGQENTAIMGYRKLGEHLVILKENNYQDATAFLMNGELKEINGEQKVVYYVRQGIAGVGAVSKHCFCDLRDDHLFLSSDGVFAITSNAVTAEKYAQTRSALIDRRLKGHDLKNAVGTVRGGYLYIATDGVCFVADAAQKHYDGKGTEQYQYEWYYWDNMPVRVWNTGTDGEELLFGTPDGKVMRMFREKISASYMDDGKPIRAYWTTPTIDFSYGDLYKTLRYLFTRLQPYARSSFQVYIRIDGTWQTLDERNVDIISFMDMDFQRFSFNTNVDDLTATTTVKAKKIITTQFRFENGAAKEGFGLQGITAHYNTKSRIK</sequence>
<dbReference type="Proteomes" id="UP000070366">
    <property type="component" value="Unassembled WGS sequence"/>
</dbReference>
<dbReference type="STRING" id="626937.HMPREF3293_01490"/>